<dbReference type="Pfam" id="PF08975">
    <property type="entry name" value="2H-phosphodiest"/>
    <property type="match status" value="1"/>
</dbReference>
<reference evidence="2" key="1">
    <citation type="submission" date="2024-07" db="EMBL/GenBank/DDBJ databases">
        <authorList>
            <person name="Kim Y.J."/>
            <person name="Jeong J.Y."/>
        </authorList>
    </citation>
    <scope>NUCLEOTIDE SEQUENCE</scope>
    <source>
        <strain evidence="2">GIHE-MW2</strain>
    </source>
</reference>
<accession>A0AAU8JBE0</accession>
<name>A0AAU8JBE0_9CYAN</name>
<dbReference type="SUPFAM" id="SSF55144">
    <property type="entry name" value="LigT-like"/>
    <property type="match status" value="1"/>
</dbReference>
<protein>
    <submittedName>
        <fullName evidence="2">DUF1868 domain-containing protein</fullName>
    </submittedName>
</protein>
<dbReference type="EMBL" id="CP159837">
    <property type="protein sequence ID" value="XCM36094.1"/>
    <property type="molecule type" value="Genomic_DNA"/>
</dbReference>
<evidence type="ECO:0000313" key="2">
    <source>
        <dbReference type="EMBL" id="XCM36094.1"/>
    </source>
</evidence>
<organism evidence="2">
    <name type="scientific">Planktothricoides raciborskii GIHE-MW2</name>
    <dbReference type="NCBI Taxonomy" id="2792601"/>
    <lineage>
        <taxon>Bacteria</taxon>
        <taxon>Bacillati</taxon>
        <taxon>Cyanobacteriota</taxon>
        <taxon>Cyanophyceae</taxon>
        <taxon>Oscillatoriophycideae</taxon>
        <taxon>Oscillatoriales</taxon>
        <taxon>Oscillatoriaceae</taxon>
        <taxon>Planktothricoides</taxon>
    </lineage>
</organism>
<dbReference type="AlphaFoldDB" id="A0AAU8JBE0"/>
<dbReference type="Gene3D" id="3.90.1140.10">
    <property type="entry name" value="Cyclic phosphodiesterase"/>
    <property type="match status" value="1"/>
</dbReference>
<evidence type="ECO:0000259" key="1">
    <source>
        <dbReference type="Pfam" id="PF08975"/>
    </source>
</evidence>
<dbReference type="InterPro" id="IPR009097">
    <property type="entry name" value="Cyclic_Pdiesterase"/>
</dbReference>
<gene>
    <name evidence="2" type="ORF">ABWT76_004827</name>
</gene>
<sequence>MDDTYQVYLNRVVRQTLPEKYLSALQHIQESPKFKPDEAGNRKPVPFPGYSVITPPWKDDLKNAEFYQQIHECQTQLLAQIPGNWLVALPPDSFHLTLADLIWDDTYLQVICTPDLERQLRDRIADSFQQSSHLTKGDPIAWQVIGIMVSNRSIGVLLVPVDEHSYSQTVQLRRAIYQNQGLIALGIEQQYHFTAHITVAYFGKIPEDLERDRLSSIFTELNHQLMDNPQKLLVERAELRKFENMTEYRREQDWPFFQF</sequence>
<dbReference type="RefSeq" id="WP_054464134.1">
    <property type="nucleotide sequence ID" value="NZ_CP159837.1"/>
</dbReference>
<proteinExistence type="predicted"/>
<dbReference type="InterPro" id="IPR015069">
    <property type="entry name" value="2H-PEstase_DUF1868"/>
</dbReference>
<feature type="domain" description="DUF1868" evidence="1">
    <location>
        <begin position="41"/>
        <end position="106"/>
    </location>
</feature>